<organism evidence="1">
    <name type="scientific">Orpheovirus IHUMI-LCC2</name>
    <dbReference type="NCBI Taxonomy" id="2023057"/>
    <lineage>
        <taxon>Viruses</taxon>
        <taxon>Varidnaviria</taxon>
        <taxon>Bamfordvirae</taxon>
        <taxon>Nucleocytoviricota</taxon>
        <taxon>Megaviricetes</taxon>
        <taxon>Pimascovirales</taxon>
        <taxon>Ocovirineae</taxon>
        <taxon>Orpheoviridae</taxon>
        <taxon>Alphaorpheovirus</taxon>
        <taxon>Alphaorpheovirus massiliense</taxon>
    </lineage>
</organism>
<dbReference type="RefSeq" id="YP_009448932.1">
    <property type="nucleotide sequence ID" value="NC_036594.1"/>
</dbReference>
<gene>
    <name evidence="1" type="ORF">ORPV_726</name>
</gene>
<protein>
    <submittedName>
        <fullName evidence="1">Uncharacterized protein</fullName>
    </submittedName>
</protein>
<name>A0A2I2L548_9VIRU</name>
<dbReference type="EMBL" id="LT906555">
    <property type="protein sequence ID" value="SNW62630.1"/>
    <property type="molecule type" value="Genomic_DNA"/>
</dbReference>
<proteinExistence type="predicted"/>
<dbReference type="GeneID" id="35382546"/>
<evidence type="ECO:0000313" key="1">
    <source>
        <dbReference type="EMBL" id="SNW62630.1"/>
    </source>
</evidence>
<dbReference type="Proteomes" id="UP000236316">
    <property type="component" value="Segment"/>
</dbReference>
<sequence length="108" mass="12106">MSYDTLQYKQYCDVLQSGHLSLDALSRIVKHDDTHGDYDAEALARKKVLEDGRNGKIVVAKLKDEPGDALYGNSWPLPLTFVLARDDKHDRSTKIPTGTLECCTHGHH</sequence>
<accession>A0A2I2L548</accession>
<dbReference type="KEGG" id="vg:35382546"/>
<keyword evidence="2" id="KW-1185">Reference proteome</keyword>
<evidence type="ECO:0000313" key="2">
    <source>
        <dbReference type="Proteomes" id="UP000236316"/>
    </source>
</evidence>
<reference evidence="1" key="1">
    <citation type="submission" date="2017-08" db="EMBL/GenBank/DDBJ databases">
        <authorList>
            <consortium name="Urmite Genomes"/>
        </authorList>
    </citation>
    <scope>NUCLEOTIDE SEQUENCE [LARGE SCALE GENOMIC DNA]</scope>
    <source>
        <strain evidence="1">IHUMI-LCC2</strain>
    </source>
</reference>